<feature type="signal peptide" evidence="1">
    <location>
        <begin position="1"/>
        <end position="18"/>
    </location>
</feature>
<evidence type="ECO:0008006" key="4">
    <source>
        <dbReference type="Google" id="ProtNLM"/>
    </source>
</evidence>
<comment type="caution">
    <text evidence="2">The sequence shown here is derived from an EMBL/GenBank/DDBJ whole genome shotgun (WGS) entry which is preliminary data.</text>
</comment>
<dbReference type="EMBL" id="SDHX01000001">
    <property type="protein sequence ID" value="RXK55873.1"/>
    <property type="molecule type" value="Genomic_DNA"/>
</dbReference>
<dbReference type="PANTHER" id="PTHR38045:SF1">
    <property type="entry name" value="HEPARINASE II_III-LIKE PROTEIN"/>
    <property type="match status" value="1"/>
</dbReference>
<keyword evidence="3" id="KW-1185">Reference proteome</keyword>
<evidence type="ECO:0000256" key="1">
    <source>
        <dbReference type="SAM" id="SignalP"/>
    </source>
</evidence>
<dbReference type="OrthoDB" id="178931at2"/>
<dbReference type="PANTHER" id="PTHR38045">
    <property type="entry name" value="CHROMOSOME 1, WHOLE GENOME SHOTGUN SEQUENCE"/>
    <property type="match status" value="1"/>
</dbReference>
<keyword evidence="1" id="KW-0732">Signal</keyword>
<protein>
    <recommendedName>
        <fullName evidence="4">Heparinase</fullName>
    </recommendedName>
</protein>
<proteinExistence type="predicted"/>
<name>A0A4Q1C9Z6_9BACT</name>
<dbReference type="AlphaFoldDB" id="A0A4Q1C9Z6"/>
<organism evidence="2 3">
    <name type="scientific">Oleiharenicola lentus</name>
    <dbReference type="NCBI Taxonomy" id="2508720"/>
    <lineage>
        <taxon>Bacteria</taxon>
        <taxon>Pseudomonadati</taxon>
        <taxon>Verrucomicrobiota</taxon>
        <taxon>Opitutia</taxon>
        <taxon>Opitutales</taxon>
        <taxon>Opitutaceae</taxon>
        <taxon>Oleiharenicola</taxon>
    </lineage>
</organism>
<dbReference type="Gene3D" id="2.70.98.70">
    <property type="match status" value="1"/>
</dbReference>
<dbReference type="Proteomes" id="UP000290218">
    <property type="component" value="Unassembled WGS sequence"/>
</dbReference>
<sequence length="631" mass="69646">MHLFALLTLLLVPLATMPAEPAARSAPSPARLREIEAALPAHPQGWGAPAADRATWKRAATTIPARELVQAAADALREPSPVILDELYLRYSRDGNRVEFQQANLRRLHRMSLFAWAEALEARGRFVAALREEITAILNERTWVLPAHDPKLNNFEERWTEVDLMVAMKGWSLATVVGWHAEALGPELVARIDAELRRRVIAPFMARTRGEASADTDGMWWDRTDNNWNSVCHAGVVGTALARLESRAERAAVVAAAELNLPYYLGGFTPDGYCSEGIGYWNYGFGHFTMLSETLRRATGNVVRPLASDHALRVAAYPWGLQILPGVFPAFADMNPAERPSTWFGALAVMQGHPQPLGMKQWNLSVNDLRTQMIYESAMKVFLPLLTEGLPAAPAPQVRRAHYWFPDAQVYTGRAAPDFGAAIKGGHNQEHHNHNDVGSFVVARGERAVLVDPGLEIYTQRTFSDRRYDSRVLNSYGHSVPVVAGELQRTGREFASKVLAATFSETEDVVVLDLTGAYAVPALKSLVRTFTLRRGAKPEIVIFDAVEFATPSTFEGALITFEQHRERGPGRLQVGSGDAALRVLVESTAPWQLRAETLTEDLPGGRKPTRLGLALKEPVTRATLTVTIRPN</sequence>
<gene>
    <name evidence="2" type="ORF">ESB00_08315</name>
</gene>
<feature type="chain" id="PRO_5020763895" description="Heparinase" evidence="1">
    <location>
        <begin position="19"/>
        <end position="631"/>
    </location>
</feature>
<accession>A0A4Q1C9Z6</accession>
<dbReference type="SUPFAM" id="SSF48230">
    <property type="entry name" value="Chondroitin AC/alginate lyase"/>
    <property type="match status" value="1"/>
</dbReference>
<dbReference type="Gene3D" id="1.50.10.100">
    <property type="entry name" value="Chondroitin AC/alginate lyase"/>
    <property type="match status" value="1"/>
</dbReference>
<evidence type="ECO:0000313" key="3">
    <source>
        <dbReference type="Proteomes" id="UP000290218"/>
    </source>
</evidence>
<reference evidence="2 3" key="1">
    <citation type="submission" date="2019-01" db="EMBL/GenBank/DDBJ databases">
        <title>Lacunisphaera sp. strain TWA-58.</title>
        <authorList>
            <person name="Chen W.-M."/>
        </authorList>
    </citation>
    <scope>NUCLEOTIDE SEQUENCE [LARGE SCALE GENOMIC DNA]</scope>
    <source>
        <strain evidence="2 3">TWA-58</strain>
    </source>
</reference>
<evidence type="ECO:0000313" key="2">
    <source>
        <dbReference type="EMBL" id="RXK55873.1"/>
    </source>
</evidence>
<dbReference type="RefSeq" id="WP_129047239.1">
    <property type="nucleotide sequence ID" value="NZ_SDHX01000001.1"/>
</dbReference>
<dbReference type="InterPro" id="IPR008929">
    <property type="entry name" value="Chondroitin_lyas"/>
</dbReference>